<dbReference type="InterPro" id="IPR029058">
    <property type="entry name" value="AB_hydrolase_fold"/>
</dbReference>
<evidence type="ECO:0000313" key="1">
    <source>
        <dbReference type="EMBL" id="AZN42502.1"/>
    </source>
</evidence>
<dbReference type="InterPro" id="IPR000801">
    <property type="entry name" value="Esterase-like"/>
</dbReference>
<sequence>MALIQCHFFSEVLGLSTSMTVILPQQTSGQVGMRGVASRGNGHPTLWLLHGGSDDDTIWLRRTSIERYVSELGIAVVMPQVHLSFYTDMAYGGLYGTFLMEELPKIARSFFPLSDAREDNFVAGLSMGGYGALKWALTKPEQFAAAAGLSTLNCATAKFKEMLERPRFLNLVFGDQPQEGTGNDLYHLISKCSESAGENPKIYQTCGTNDFLYEHNLDLKAAFEGSNLDFTYHEEPGSHDWAYWDKTIQDVLRWLPLR</sequence>
<dbReference type="AlphaFoldDB" id="A0A3Q8X985"/>
<dbReference type="EMBL" id="CP034437">
    <property type="protein sequence ID" value="AZN42502.1"/>
    <property type="molecule type" value="Genomic_DNA"/>
</dbReference>
<dbReference type="PANTHER" id="PTHR48098:SF1">
    <property type="entry name" value="DIACYLGLYCEROL ACYLTRANSFERASE_MYCOLYLTRANSFERASE AG85A"/>
    <property type="match status" value="1"/>
</dbReference>
<dbReference type="GO" id="GO:0016747">
    <property type="term" value="F:acyltransferase activity, transferring groups other than amino-acyl groups"/>
    <property type="evidence" value="ECO:0007669"/>
    <property type="project" value="TreeGrafter"/>
</dbReference>
<dbReference type="OrthoDB" id="9803578at2"/>
<evidence type="ECO:0000313" key="2">
    <source>
        <dbReference type="Proteomes" id="UP000272528"/>
    </source>
</evidence>
<gene>
    <name evidence="1" type="ORF">EJC50_24570</name>
</gene>
<name>A0A3Q8X985_9BACL</name>
<dbReference type="Pfam" id="PF00756">
    <property type="entry name" value="Esterase"/>
    <property type="match status" value="1"/>
</dbReference>
<keyword evidence="2" id="KW-1185">Reference proteome</keyword>
<dbReference type="SUPFAM" id="SSF53474">
    <property type="entry name" value="alpha/beta-Hydrolases"/>
    <property type="match status" value="1"/>
</dbReference>
<dbReference type="Proteomes" id="UP000272528">
    <property type="component" value="Chromosome"/>
</dbReference>
<dbReference type="InterPro" id="IPR050583">
    <property type="entry name" value="Mycobacterial_A85_antigen"/>
</dbReference>
<dbReference type="RefSeq" id="WP_126018271.1">
    <property type="nucleotide sequence ID" value="NZ_CP034437.1"/>
</dbReference>
<dbReference type="Gene3D" id="3.40.50.1820">
    <property type="entry name" value="alpha/beta hydrolase"/>
    <property type="match status" value="1"/>
</dbReference>
<proteinExistence type="predicted"/>
<protein>
    <submittedName>
        <fullName evidence="1">Esterase family protein</fullName>
    </submittedName>
</protein>
<accession>A0A3Q8X985</accession>
<dbReference type="PANTHER" id="PTHR48098">
    <property type="entry name" value="ENTEROCHELIN ESTERASE-RELATED"/>
    <property type="match status" value="1"/>
</dbReference>
<organism evidence="1 2">
    <name type="scientific">Paenibacillus albus</name>
    <dbReference type="NCBI Taxonomy" id="2495582"/>
    <lineage>
        <taxon>Bacteria</taxon>
        <taxon>Bacillati</taxon>
        <taxon>Bacillota</taxon>
        <taxon>Bacilli</taxon>
        <taxon>Bacillales</taxon>
        <taxon>Paenibacillaceae</taxon>
        <taxon>Paenibacillus</taxon>
    </lineage>
</organism>
<dbReference type="KEGG" id="palb:EJC50_24570"/>
<reference evidence="2" key="1">
    <citation type="submission" date="2018-12" db="EMBL/GenBank/DDBJ databases">
        <title>Genome sequence of Peanibacillus sp.</title>
        <authorList>
            <person name="Subramani G."/>
            <person name="Srinivasan S."/>
            <person name="Kim M.K."/>
        </authorList>
    </citation>
    <scope>NUCLEOTIDE SEQUENCE [LARGE SCALE GENOMIC DNA]</scope>
    <source>
        <strain evidence="2">18JY67-1</strain>
    </source>
</reference>